<gene>
    <name evidence="1" type="ORF">L9F63_017536</name>
</gene>
<feature type="non-terminal residue" evidence="1">
    <location>
        <position position="51"/>
    </location>
</feature>
<name>A0AAD7ZZH2_DIPPU</name>
<reference evidence="1" key="1">
    <citation type="journal article" date="2023" name="IScience">
        <title>Live-bearing cockroach genome reveals convergent evolutionary mechanisms linked to viviparity in insects and beyond.</title>
        <authorList>
            <person name="Fouks B."/>
            <person name="Harrison M.C."/>
            <person name="Mikhailova A.A."/>
            <person name="Marchal E."/>
            <person name="English S."/>
            <person name="Carruthers M."/>
            <person name="Jennings E.C."/>
            <person name="Chiamaka E.L."/>
            <person name="Frigard R.A."/>
            <person name="Pippel M."/>
            <person name="Attardo G.M."/>
            <person name="Benoit J.B."/>
            <person name="Bornberg-Bauer E."/>
            <person name="Tobe S.S."/>
        </authorList>
    </citation>
    <scope>NUCLEOTIDE SEQUENCE</scope>
    <source>
        <strain evidence="1">Stay&amp;Tobe</strain>
    </source>
</reference>
<reference evidence="1" key="2">
    <citation type="submission" date="2023-05" db="EMBL/GenBank/DDBJ databases">
        <authorList>
            <person name="Fouks B."/>
        </authorList>
    </citation>
    <scope>NUCLEOTIDE SEQUENCE</scope>
    <source>
        <strain evidence="1">Stay&amp;Tobe</strain>
        <tissue evidence="1">Testes</tissue>
    </source>
</reference>
<accession>A0AAD7ZZH2</accession>
<sequence length="51" mass="6134">SVYKVYHQHHIVCPPRYIIPKDISTKLLENARHFSLFKFAQIVLLWNIRLS</sequence>
<organism evidence="1 2">
    <name type="scientific">Diploptera punctata</name>
    <name type="common">Pacific beetle cockroach</name>
    <dbReference type="NCBI Taxonomy" id="6984"/>
    <lineage>
        <taxon>Eukaryota</taxon>
        <taxon>Metazoa</taxon>
        <taxon>Ecdysozoa</taxon>
        <taxon>Arthropoda</taxon>
        <taxon>Hexapoda</taxon>
        <taxon>Insecta</taxon>
        <taxon>Pterygota</taxon>
        <taxon>Neoptera</taxon>
        <taxon>Polyneoptera</taxon>
        <taxon>Dictyoptera</taxon>
        <taxon>Blattodea</taxon>
        <taxon>Blaberoidea</taxon>
        <taxon>Blaberidae</taxon>
        <taxon>Diplopterinae</taxon>
        <taxon>Diploptera</taxon>
    </lineage>
</organism>
<keyword evidence="2" id="KW-1185">Reference proteome</keyword>
<evidence type="ECO:0000313" key="1">
    <source>
        <dbReference type="EMBL" id="KAJ9589291.1"/>
    </source>
</evidence>
<proteinExistence type="predicted"/>
<evidence type="ECO:0000313" key="2">
    <source>
        <dbReference type="Proteomes" id="UP001233999"/>
    </source>
</evidence>
<comment type="caution">
    <text evidence="1">The sequence shown here is derived from an EMBL/GenBank/DDBJ whole genome shotgun (WGS) entry which is preliminary data.</text>
</comment>
<feature type="non-terminal residue" evidence="1">
    <location>
        <position position="1"/>
    </location>
</feature>
<protein>
    <submittedName>
        <fullName evidence="1">Uncharacterized protein</fullName>
    </submittedName>
</protein>
<dbReference type="EMBL" id="JASPKZ010004955">
    <property type="protein sequence ID" value="KAJ9589291.1"/>
    <property type="molecule type" value="Genomic_DNA"/>
</dbReference>
<dbReference type="AlphaFoldDB" id="A0AAD7ZZH2"/>
<dbReference type="Proteomes" id="UP001233999">
    <property type="component" value="Unassembled WGS sequence"/>
</dbReference>